<dbReference type="GO" id="GO:0046872">
    <property type="term" value="F:metal ion binding"/>
    <property type="evidence" value="ECO:0007669"/>
    <property type="project" value="UniProtKB-KW"/>
</dbReference>
<dbReference type="PANTHER" id="PTHR13799:SF14">
    <property type="entry name" value="GTP CYCLOHYDROLASE 1 TYPE 2 HOMOLOG"/>
    <property type="match status" value="1"/>
</dbReference>
<dbReference type="AlphaFoldDB" id="A0A9D1HLB6"/>
<comment type="caution">
    <text evidence="5">The sequence shown here is derived from an EMBL/GenBank/DDBJ whole genome shotgun (WGS) entry which is preliminary data.</text>
</comment>
<feature type="binding site" evidence="4">
    <location>
        <position position="104"/>
    </location>
    <ligand>
        <name>a divalent metal cation</name>
        <dbReference type="ChEBI" id="CHEBI:60240"/>
        <label>1</label>
    </ligand>
</feature>
<evidence type="ECO:0000256" key="3">
    <source>
        <dbReference type="ARBA" id="ARBA00022723"/>
    </source>
</evidence>
<evidence type="ECO:0000256" key="2">
    <source>
        <dbReference type="ARBA" id="ARBA00022112"/>
    </source>
</evidence>
<feature type="binding site" evidence="4">
    <location>
        <position position="66"/>
    </location>
    <ligand>
        <name>a divalent metal cation</name>
        <dbReference type="ChEBI" id="CHEBI:60240"/>
        <label>1</label>
    </ligand>
</feature>
<reference evidence="5" key="1">
    <citation type="submission" date="2020-10" db="EMBL/GenBank/DDBJ databases">
        <authorList>
            <person name="Gilroy R."/>
        </authorList>
    </citation>
    <scope>NUCLEOTIDE SEQUENCE</scope>
    <source>
        <strain evidence="5">2830</strain>
    </source>
</reference>
<gene>
    <name evidence="5" type="ORF">IAB00_06330</name>
</gene>
<proteinExistence type="inferred from homology"/>
<feature type="binding site" evidence="4">
    <location>
        <position position="65"/>
    </location>
    <ligand>
        <name>a divalent metal cation</name>
        <dbReference type="ChEBI" id="CHEBI:60240"/>
        <label>1</label>
    </ligand>
</feature>
<keyword evidence="3 4" id="KW-0479">Metal-binding</keyword>
<dbReference type="Proteomes" id="UP000824124">
    <property type="component" value="Unassembled WGS sequence"/>
</dbReference>
<protein>
    <recommendedName>
        <fullName evidence="2">GTP cyclohydrolase 1 type 2 homolog</fullName>
    </recommendedName>
</protein>
<evidence type="ECO:0000256" key="1">
    <source>
        <dbReference type="ARBA" id="ARBA00006964"/>
    </source>
</evidence>
<dbReference type="InterPro" id="IPR036069">
    <property type="entry name" value="DUF34/NIF3_sf"/>
</dbReference>
<dbReference type="FunFam" id="3.40.1390.30:FF:000001">
    <property type="entry name" value="GTP cyclohydrolase 1 type 2"/>
    <property type="match status" value="1"/>
</dbReference>
<dbReference type="Gene3D" id="3.40.1390.30">
    <property type="entry name" value="NIF3 (NGG1p interacting factor 3)-like"/>
    <property type="match status" value="2"/>
</dbReference>
<evidence type="ECO:0000256" key="4">
    <source>
        <dbReference type="PIRSR" id="PIRSR602678-1"/>
    </source>
</evidence>
<accession>A0A9D1HLB6</accession>
<reference evidence="5" key="2">
    <citation type="journal article" date="2021" name="PeerJ">
        <title>Extensive microbial diversity within the chicken gut microbiome revealed by metagenomics and culture.</title>
        <authorList>
            <person name="Gilroy R."/>
            <person name="Ravi A."/>
            <person name="Getino M."/>
            <person name="Pursley I."/>
            <person name="Horton D.L."/>
            <person name="Alikhan N.F."/>
            <person name="Baker D."/>
            <person name="Gharbi K."/>
            <person name="Hall N."/>
            <person name="Watson M."/>
            <person name="Adriaenssens E.M."/>
            <person name="Foster-Nyarko E."/>
            <person name="Jarju S."/>
            <person name="Secka A."/>
            <person name="Antonio M."/>
            <person name="Oren A."/>
            <person name="Chaudhuri R.R."/>
            <person name="La Ragione R."/>
            <person name="Hildebrand F."/>
            <person name="Pallen M.J."/>
        </authorList>
    </citation>
    <scope>NUCLEOTIDE SEQUENCE</scope>
    <source>
        <strain evidence="5">2830</strain>
    </source>
</reference>
<comment type="similarity">
    <text evidence="1">Belongs to the GTP cyclohydrolase I type 2/NIF3 family.</text>
</comment>
<evidence type="ECO:0000313" key="5">
    <source>
        <dbReference type="EMBL" id="HIU10835.1"/>
    </source>
</evidence>
<evidence type="ECO:0000313" key="6">
    <source>
        <dbReference type="Proteomes" id="UP000824124"/>
    </source>
</evidence>
<name>A0A9D1HLB6_9FIRM</name>
<organism evidence="5 6">
    <name type="scientific">Candidatus Avidehalobacter gallistercoris</name>
    <dbReference type="NCBI Taxonomy" id="2840694"/>
    <lineage>
        <taxon>Bacteria</taxon>
        <taxon>Bacillati</taxon>
        <taxon>Bacillota</taxon>
        <taxon>Clostridia</taxon>
        <taxon>Eubacteriales</taxon>
        <taxon>Peptococcaceae</taxon>
        <taxon>Peptococcaceae incertae sedis</taxon>
        <taxon>Candidatus Avidehalobacter</taxon>
    </lineage>
</organism>
<dbReference type="GO" id="GO:0005737">
    <property type="term" value="C:cytoplasm"/>
    <property type="evidence" value="ECO:0007669"/>
    <property type="project" value="TreeGrafter"/>
</dbReference>
<dbReference type="NCBIfam" id="TIGR00486">
    <property type="entry name" value="YbgI_SA1388"/>
    <property type="match status" value="1"/>
</dbReference>
<sequence>MPKIAEICEVLHHFAPLELAAAWDNTGLLLGDAGAKCCGVMTALDLSADVIEQAQAKGCNLILTHHPFIFHGQKQVLPGCYEGGMITALIKADMAAIACHTNWDNAPGGINWALAEALGLVNVVPIIEPGAGEDILLLAGDFPQALSAQNLLKTAAQALGLPVIRASGLCADKTYRRLAVCGGAGMDLWPRAQAAGCDAFLSSDPRHHEGLQAAAAGFAVLDGTHFATEIIGIRRLARLLRQQMPGLAVYFAEAVDSWQFYSVDGAKI</sequence>
<dbReference type="InterPro" id="IPR002678">
    <property type="entry name" value="DUF34/NIF3"/>
</dbReference>
<feature type="binding site" evidence="4">
    <location>
        <position position="225"/>
    </location>
    <ligand>
        <name>a divalent metal cation</name>
        <dbReference type="ChEBI" id="CHEBI:60240"/>
        <label>1</label>
    </ligand>
</feature>
<feature type="binding site" evidence="4">
    <location>
        <position position="229"/>
    </location>
    <ligand>
        <name>a divalent metal cation</name>
        <dbReference type="ChEBI" id="CHEBI:60240"/>
        <label>1</label>
    </ligand>
</feature>
<dbReference type="SUPFAM" id="SSF102705">
    <property type="entry name" value="NIF3 (NGG1p interacting factor 3)-like"/>
    <property type="match status" value="1"/>
</dbReference>
<dbReference type="PANTHER" id="PTHR13799">
    <property type="entry name" value="NGG1 INTERACTING FACTOR 3"/>
    <property type="match status" value="1"/>
</dbReference>
<dbReference type="EMBL" id="DVMH01000031">
    <property type="protein sequence ID" value="HIU10835.1"/>
    <property type="molecule type" value="Genomic_DNA"/>
</dbReference>
<dbReference type="Pfam" id="PF01784">
    <property type="entry name" value="DUF34_NIF3"/>
    <property type="match status" value="1"/>
</dbReference>